<keyword evidence="2" id="KW-0548">Nucleotidyltransferase</keyword>
<keyword evidence="2" id="KW-0808">Transferase</keyword>
<evidence type="ECO:0000259" key="1">
    <source>
        <dbReference type="Pfam" id="PF00899"/>
    </source>
</evidence>
<dbReference type="RefSeq" id="WP_343842768.1">
    <property type="nucleotide sequence ID" value="NZ_BAAAEI010000006.1"/>
</dbReference>
<sequence>MSDTLNHQQALRYNRQVLLPGFDLEGQEKLLCANVLIMGMGGLGNPAAQYLAASGVGHLTLCDDDKVELSNLHRQILFAEGDIGQQKVQAASTRLHAINSECRITSLATRPDEKQLSELISQHQVILDCTDNLASRNLINRLCVQLQKPLVSGAAIRMEGQLFCYQPHLDCPCYQCLSSLFGEQNLSCVESGILSPVVGVIGVMQALMAVKLLAGLPVQTAQLQQFDARTGQWHTFKLSRHPDCPVCVRSSQPF</sequence>
<accession>A0ABP3GLN0</accession>
<dbReference type="InterPro" id="IPR045886">
    <property type="entry name" value="ThiF/MoeB/HesA"/>
</dbReference>
<dbReference type="EMBL" id="BAAAEI010000006">
    <property type="protein sequence ID" value="GAA0348679.1"/>
    <property type="molecule type" value="Genomic_DNA"/>
</dbReference>
<name>A0ABP3GLN0_9ALTE</name>
<reference evidence="3" key="1">
    <citation type="journal article" date="2019" name="Int. J. Syst. Evol. Microbiol.">
        <title>The Global Catalogue of Microorganisms (GCM) 10K type strain sequencing project: providing services to taxonomists for standard genome sequencing and annotation.</title>
        <authorList>
            <consortium name="The Broad Institute Genomics Platform"/>
            <consortium name="The Broad Institute Genome Sequencing Center for Infectious Disease"/>
            <person name="Wu L."/>
            <person name="Ma J."/>
        </authorList>
    </citation>
    <scope>NUCLEOTIDE SEQUENCE [LARGE SCALE GENOMIC DNA]</scope>
    <source>
        <strain evidence="3">JCM 13378</strain>
    </source>
</reference>
<dbReference type="InterPro" id="IPR000594">
    <property type="entry name" value="ThiF_NAD_FAD-bd"/>
</dbReference>
<protein>
    <submittedName>
        <fullName evidence="2">Molybdopterin-synthase adenylyltransferase MoeB</fullName>
    </submittedName>
</protein>
<dbReference type="Gene3D" id="3.40.50.720">
    <property type="entry name" value="NAD(P)-binding Rossmann-like Domain"/>
    <property type="match status" value="1"/>
</dbReference>
<dbReference type="Proteomes" id="UP001501757">
    <property type="component" value="Unassembled WGS sequence"/>
</dbReference>
<dbReference type="PANTHER" id="PTHR10953:SF102">
    <property type="entry name" value="ADENYLYLTRANSFERASE AND SULFURTRANSFERASE MOCS3"/>
    <property type="match status" value="1"/>
</dbReference>
<dbReference type="NCBIfam" id="NF004281">
    <property type="entry name" value="PRK05690.1"/>
    <property type="match status" value="1"/>
</dbReference>
<feature type="domain" description="THIF-type NAD/FAD binding fold" evidence="1">
    <location>
        <begin position="13"/>
        <end position="246"/>
    </location>
</feature>
<dbReference type="CDD" id="cd00757">
    <property type="entry name" value="ThiF_MoeB_HesA_family"/>
    <property type="match status" value="1"/>
</dbReference>
<evidence type="ECO:0000313" key="2">
    <source>
        <dbReference type="EMBL" id="GAA0348679.1"/>
    </source>
</evidence>
<evidence type="ECO:0000313" key="3">
    <source>
        <dbReference type="Proteomes" id="UP001501757"/>
    </source>
</evidence>
<dbReference type="PANTHER" id="PTHR10953">
    <property type="entry name" value="UBIQUITIN-ACTIVATING ENZYME E1"/>
    <property type="match status" value="1"/>
</dbReference>
<comment type="caution">
    <text evidence="2">The sequence shown here is derived from an EMBL/GenBank/DDBJ whole genome shotgun (WGS) entry which is preliminary data.</text>
</comment>
<proteinExistence type="predicted"/>
<keyword evidence="3" id="KW-1185">Reference proteome</keyword>
<dbReference type="Pfam" id="PF00899">
    <property type="entry name" value="ThiF"/>
    <property type="match status" value="1"/>
</dbReference>
<gene>
    <name evidence="2" type="primary">moeB</name>
    <name evidence="2" type="ORF">GCM10009092_11320</name>
</gene>
<dbReference type="InterPro" id="IPR035985">
    <property type="entry name" value="Ubiquitin-activating_enz"/>
</dbReference>
<organism evidence="2 3">
    <name type="scientific">Bowmanella denitrificans</name>
    <dbReference type="NCBI Taxonomy" id="366582"/>
    <lineage>
        <taxon>Bacteria</taxon>
        <taxon>Pseudomonadati</taxon>
        <taxon>Pseudomonadota</taxon>
        <taxon>Gammaproteobacteria</taxon>
        <taxon>Alteromonadales</taxon>
        <taxon>Alteromonadaceae</taxon>
        <taxon>Bowmanella</taxon>
    </lineage>
</organism>
<dbReference type="SUPFAM" id="SSF69572">
    <property type="entry name" value="Activating enzymes of the ubiquitin-like proteins"/>
    <property type="match status" value="1"/>
</dbReference>
<dbReference type="GO" id="GO:0016779">
    <property type="term" value="F:nucleotidyltransferase activity"/>
    <property type="evidence" value="ECO:0007669"/>
    <property type="project" value="UniProtKB-KW"/>
</dbReference>